<dbReference type="Proteomes" id="UP000008144">
    <property type="component" value="Unassembled WGS sequence"/>
</dbReference>
<reference evidence="3" key="1">
    <citation type="journal article" date="2002" name="Science">
        <title>The draft genome of Ciona intestinalis: insights into chordate and vertebrate origins.</title>
        <authorList>
            <person name="Dehal P."/>
            <person name="Satou Y."/>
            <person name="Campbell R.K."/>
            <person name="Chapman J."/>
            <person name="Degnan B."/>
            <person name="De Tomaso A."/>
            <person name="Davidson B."/>
            <person name="Di Gregorio A."/>
            <person name="Gelpke M."/>
            <person name="Goodstein D.M."/>
            <person name="Harafuji N."/>
            <person name="Hastings K.E."/>
            <person name="Ho I."/>
            <person name="Hotta K."/>
            <person name="Huang W."/>
            <person name="Kawashima T."/>
            <person name="Lemaire P."/>
            <person name="Martinez D."/>
            <person name="Meinertzhagen I.A."/>
            <person name="Necula S."/>
            <person name="Nonaka M."/>
            <person name="Putnam N."/>
            <person name="Rash S."/>
            <person name="Saiga H."/>
            <person name="Satake M."/>
            <person name="Terry A."/>
            <person name="Yamada L."/>
            <person name="Wang H.G."/>
            <person name="Awazu S."/>
            <person name="Azumi K."/>
            <person name="Boore J."/>
            <person name="Branno M."/>
            <person name="Chin-Bow S."/>
            <person name="DeSantis R."/>
            <person name="Doyle S."/>
            <person name="Francino P."/>
            <person name="Keys D.N."/>
            <person name="Haga S."/>
            <person name="Hayashi H."/>
            <person name="Hino K."/>
            <person name="Imai K.S."/>
            <person name="Inaba K."/>
            <person name="Kano S."/>
            <person name="Kobayashi K."/>
            <person name="Kobayashi M."/>
            <person name="Lee B.I."/>
            <person name="Makabe K.W."/>
            <person name="Manohar C."/>
            <person name="Matassi G."/>
            <person name="Medina M."/>
            <person name="Mochizuki Y."/>
            <person name="Mount S."/>
            <person name="Morishita T."/>
            <person name="Miura S."/>
            <person name="Nakayama A."/>
            <person name="Nishizaka S."/>
            <person name="Nomoto H."/>
            <person name="Ohta F."/>
            <person name="Oishi K."/>
            <person name="Rigoutsos I."/>
            <person name="Sano M."/>
            <person name="Sasaki A."/>
            <person name="Sasakura Y."/>
            <person name="Shoguchi E."/>
            <person name="Shin-i T."/>
            <person name="Spagnuolo A."/>
            <person name="Stainier D."/>
            <person name="Suzuki M.M."/>
            <person name="Tassy O."/>
            <person name="Takatori N."/>
            <person name="Tokuoka M."/>
            <person name="Yagi K."/>
            <person name="Yoshizaki F."/>
            <person name="Wada S."/>
            <person name="Zhang C."/>
            <person name="Hyatt P.D."/>
            <person name="Larimer F."/>
            <person name="Detter C."/>
            <person name="Doggett N."/>
            <person name="Glavina T."/>
            <person name="Hawkins T."/>
            <person name="Richardson P."/>
            <person name="Lucas S."/>
            <person name="Kohara Y."/>
            <person name="Levine M."/>
            <person name="Satoh N."/>
            <person name="Rokhsar D.S."/>
        </authorList>
    </citation>
    <scope>NUCLEOTIDE SEQUENCE [LARGE SCALE GENOMIC DNA]</scope>
</reference>
<feature type="compositionally biased region" description="Low complexity" evidence="1">
    <location>
        <begin position="51"/>
        <end position="68"/>
    </location>
</feature>
<sequence length="105" mass="11967">MVIDTEKIVSTVDKSKRELQVGVQKLSDRITQIEESLIRITDLLGKRESSNKSNNNNNRDNYNNNNNNIFVTEPSETTSARPLLKVAEKPKRSVCLDLITRPLVR</sequence>
<protein>
    <submittedName>
        <fullName evidence="2">Uncharacterized protein</fullName>
    </submittedName>
</protein>
<keyword evidence="3" id="KW-1185">Reference proteome</keyword>
<evidence type="ECO:0000313" key="2">
    <source>
        <dbReference type="Ensembl" id="ENSCINP00000029623.2"/>
    </source>
</evidence>
<name>F6ZYZ0_CIOIN</name>
<organism evidence="2 3">
    <name type="scientific">Ciona intestinalis</name>
    <name type="common">Transparent sea squirt</name>
    <name type="synonym">Ascidia intestinalis</name>
    <dbReference type="NCBI Taxonomy" id="7719"/>
    <lineage>
        <taxon>Eukaryota</taxon>
        <taxon>Metazoa</taxon>
        <taxon>Chordata</taxon>
        <taxon>Tunicata</taxon>
        <taxon>Ascidiacea</taxon>
        <taxon>Phlebobranchia</taxon>
        <taxon>Cionidae</taxon>
        <taxon>Ciona</taxon>
    </lineage>
</organism>
<proteinExistence type="predicted"/>
<reference evidence="2" key="2">
    <citation type="submission" date="2025-08" db="UniProtKB">
        <authorList>
            <consortium name="Ensembl"/>
        </authorList>
    </citation>
    <scope>IDENTIFICATION</scope>
</reference>
<feature type="region of interest" description="Disordered" evidence="1">
    <location>
        <begin position="44"/>
        <end position="81"/>
    </location>
</feature>
<dbReference type="HOGENOM" id="CLU_2242545_0_0_1"/>
<evidence type="ECO:0000256" key="1">
    <source>
        <dbReference type="SAM" id="MobiDB-lite"/>
    </source>
</evidence>
<dbReference type="InParanoid" id="F6ZYZ0"/>
<accession>F6ZYZ0</accession>
<dbReference type="AlphaFoldDB" id="F6ZYZ0"/>
<evidence type="ECO:0000313" key="3">
    <source>
        <dbReference type="Proteomes" id="UP000008144"/>
    </source>
</evidence>
<dbReference type="Ensembl" id="ENSCINT00000029869.2">
    <property type="protein sequence ID" value="ENSCINP00000029623.2"/>
    <property type="gene ID" value="ENSCING00000017549.2"/>
</dbReference>
<reference evidence="2" key="3">
    <citation type="submission" date="2025-09" db="UniProtKB">
        <authorList>
            <consortium name="Ensembl"/>
        </authorList>
    </citation>
    <scope>IDENTIFICATION</scope>
</reference>